<dbReference type="SMART" id="SM00530">
    <property type="entry name" value="HTH_XRE"/>
    <property type="match status" value="1"/>
</dbReference>
<evidence type="ECO:0000313" key="3">
    <source>
        <dbReference type="Proteomes" id="UP000190906"/>
    </source>
</evidence>
<dbReference type="Gene3D" id="1.10.260.40">
    <property type="entry name" value="lambda repressor-like DNA-binding domains"/>
    <property type="match status" value="1"/>
</dbReference>
<organism evidence="2 3">
    <name type="scientific">Bacillus cereus</name>
    <dbReference type="NCBI Taxonomy" id="1396"/>
    <lineage>
        <taxon>Bacteria</taxon>
        <taxon>Bacillati</taxon>
        <taxon>Bacillota</taxon>
        <taxon>Bacilli</taxon>
        <taxon>Bacillales</taxon>
        <taxon>Bacillaceae</taxon>
        <taxon>Bacillus</taxon>
        <taxon>Bacillus cereus group</taxon>
    </lineage>
</organism>
<comment type="caution">
    <text evidence="2">The sequence shown here is derived from an EMBL/GenBank/DDBJ whole genome shotgun (WGS) entry which is preliminary data.</text>
</comment>
<dbReference type="RefSeq" id="WP_078204890.1">
    <property type="nucleotide sequence ID" value="NZ_MUAJ01000011.1"/>
</dbReference>
<proteinExistence type="predicted"/>
<evidence type="ECO:0000313" key="2">
    <source>
        <dbReference type="EMBL" id="OOR12021.1"/>
    </source>
</evidence>
<dbReference type="PROSITE" id="PS50943">
    <property type="entry name" value="HTH_CROC1"/>
    <property type="match status" value="1"/>
</dbReference>
<protein>
    <submittedName>
        <fullName evidence="2">Transcriptional regulator</fullName>
    </submittedName>
</protein>
<dbReference type="Proteomes" id="UP000190906">
    <property type="component" value="Unassembled WGS sequence"/>
</dbReference>
<reference evidence="2 3" key="1">
    <citation type="submission" date="2017-01" db="EMBL/GenBank/DDBJ databases">
        <title>Bacillus cereus isolates.</title>
        <authorList>
            <person name="Beno S.M."/>
        </authorList>
    </citation>
    <scope>NUCLEOTIDE SEQUENCE [LARGE SCALE GENOMIC DNA]</scope>
    <source>
        <strain evidence="2 3">FSL H8-0485</strain>
    </source>
</reference>
<evidence type="ECO:0000259" key="1">
    <source>
        <dbReference type="PROSITE" id="PS50943"/>
    </source>
</evidence>
<dbReference type="AlphaFoldDB" id="A0A1S9TR30"/>
<gene>
    <name evidence="2" type="ORF">BW897_15280</name>
</gene>
<sequence>MDYFKRTLNELRESAGFNQAELADILEVSPKTLWLYEQDSTNIPDELIKKYMYLFDVPYEDIFFGSKYEKFVHMKRRVQDRANNLKNIVS</sequence>
<name>A0A1S9TR30_BACCE</name>
<dbReference type="EMBL" id="MUAJ01000011">
    <property type="protein sequence ID" value="OOR12021.1"/>
    <property type="molecule type" value="Genomic_DNA"/>
</dbReference>
<dbReference type="CDD" id="cd00093">
    <property type="entry name" value="HTH_XRE"/>
    <property type="match status" value="1"/>
</dbReference>
<feature type="domain" description="HTH cro/C1-type" evidence="1">
    <location>
        <begin position="8"/>
        <end position="62"/>
    </location>
</feature>
<dbReference type="InterPro" id="IPR001387">
    <property type="entry name" value="Cro/C1-type_HTH"/>
</dbReference>
<dbReference type="GO" id="GO:0003677">
    <property type="term" value="F:DNA binding"/>
    <property type="evidence" value="ECO:0007669"/>
    <property type="project" value="InterPro"/>
</dbReference>
<dbReference type="SUPFAM" id="SSF47413">
    <property type="entry name" value="lambda repressor-like DNA-binding domains"/>
    <property type="match status" value="1"/>
</dbReference>
<accession>A0A1S9TR30</accession>
<dbReference type="Pfam" id="PF01381">
    <property type="entry name" value="HTH_3"/>
    <property type="match status" value="1"/>
</dbReference>
<dbReference type="InterPro" id="IPR010982">
    <property type="entry name" value="Lambda_DNA-bd_dom_sf"/>
</dbReference>